<sequence length="3526" mass="385172">MASQYNQNPPPPQPGGGGPQQQQPQGVWGDLQLMLGPDDNVQTHPATQQPAYNQYGQPAQQQASFAFQQQPQQAYADPYAQQQQYAPYQQQAYQPYQQQAYQEPAYQQPAYQQPYQDQEAWDAGQKAGFQGNKYKDDEVLRLGPDDPSAPQPGANNWKQFVAGWLADEEEEPTAVDGPNGRVTFGVNPGLAELSGGEGAAPHAAKSPEPGEPPTPSGKSALKKPMRGVSAKPKARGKSAMRRPGAVSAHPDKKEEEEGDGNLEDKGIVKKKKKKKERDRKNPFVMPALHTFAFEHLVHNIVWRVGRNFGFQAFNVNPATRNRGHHAEWTPASIFVASDHLVQMLVKNYFLRRDKGEDERQEERFAKAVFELHTTIFYSYEEHWTHMHGLSIRPQCMQDVLDKSRYCDETVVCGMLTELALYFLVYTESSSMRHCPELLWFLFWCLNHSYVMQDLWNRDPPENFPNIREVRIGLRNKYQALIRELQHVLGIYPDRIRPEDCGRLGPIMSRLKGSDVPEDQRIIIADLIAFGDGNFYYERVVTPIFYVISYEVDHLSNLGVEVSFRLGYDDINESMAHTGIVRLALRDLRVRGEQIINGDVNDAYNTITRLGYKKGSAETTFDPQVAADWWRTNVFVKTFRERRTWLAIYRAYYRVVAIHLVLYHAMQAQAFVGWNWRYISSCLVTHAFCSAFERFSNWYMTRHPPEPTATTLSKVFDKKGHFKISRRANAQALAQARAQGFGESKAIGTDKSRMNPVRVVELEGSPFLGVLGLMEWILFAFFVLGWYVIQFYAGPFQKFCYDFWPLFSYCYVGAYALHFLLTTRDGYCISLTHALNLPNFLKASSSRPDPVNWIYGTMRMKYKLFFMNALFWIIAFAMKIPFDYFIICAPSVAPLTLTFNVDWLECAVDSPYYWGVIPCIGGDWVLAVVRLAPFILIILLDTSLFYQVATTLFGLIRGLFKLDLGVLTDWDQVVKEFYKAPYRWWFKCMSEAGNRNQLTLLKMMLFDNAADPETGAIVSDGRMFKKAVLTPEEIMGTKKRSVNVAAVLDGDDDDDSAAAGGGQGPRGGKGGQGGRGGAGGGGGGGGGDKKGDAKPLSTGWKTALQNFGGGGGQDKKAAKGGPLMPTSNNVKAMQKQLNQMQRLPAKLPMTTITERMMANTERPREAEQAKLASVAEKLLGNKNVQKTAAQLKEMSPEEKRKEIIQRIQAAQKQRKEGGVGGDAGPSAGLPSGDMLSGEGGGPAGLLVNAAPASSPAGRWGRAFGAIKAKRTSNDGGPRRDTLTAAPAADVPAATPDATEALRPFSAGLTGDSRKSLGPTAAAGRPARPQAAGRNGPSGGGAEPGVKADAALPMEELDDDKPASAGSAATPSTLERAGVLNPNAGKDGSRVSTPTIFPAGRIGSTAGAAPGGDAAAGDGANGSGKRDWAANKAAMASDPMVARRESLQSATPPPQLGSPAMQRLASNVGSSPSNSRMSASGLGPSPSMQAAASADAPPRYSWTGTSADAEALGRQMSNNRLAQEAARNNMGSSAMGSTLGRLGSMPRPSRMKKTESANGTDPNSTDGGEYKPQNLSAVQEDDDEDLGGYQGYNPVFGGGAAAEEQLPTPQRLPSPMKPQAAAGGSAPEQPAGRGLSLSPAEAHETVDDFLNELEAKEGSPVGGSAAGGRFSTTGSNSGGKKPGSGGSGPRPGPVAEGVERLTSLTRGIEGVATNWAHLALSGVGPAALSAKSGVLFRPEEVEDDSEEEGGEGEVSDPEGERATTWWSRRVQRAESRAAGEDGADADGGAALTTLTAFRADGDPLAVVYEWRAGEDTAPFSASEGEEAEEEDGRASPRAAARAVAESRESVPPINNVTPRAGAMLRAELTLQDHSRDSSVGTAPVPTAWAAVVAAARASGPVAEAISFVDPSGPPGGDGDDLPNRKRAQAAGIDPSLARGLQRKQEDGGAAGDGGVVRSISGTSLHSNYFKDAKEDDLDPTSAANSHTAKKRGVRIVADDDEPMATGGSATKAGSGHSSKKRGVAFGGEEVEEFDSSKPAIAVGGRPGFAGIGGGSNKVHPSPDEEAAISAAKEIGDGPGGASARSHGSGGGIPMRPKSSYKVSHNRPSEEGEEDLVGGHRSGRHGSGLDPGGNASMARPTTAGRGRNIAQLPRSTQTRSRPMSSALKPDGTPGSMRPMTALRPTTARPTTARPLTALLGGAYDPTKEAREQRRREKKEREAAINRAAEGMGQDIIIIDGADPDEDEEIDEVHAQMMMWNSFAFAWDEIIDDLRMADYINDKEVSMLKFVRLDMGSRGHGLRPILLPTFFYAGQVRKVVDTGQVSTAQVMVLNELRVLVVWLGCQVGLLSGKHAHVITSAPFHRGNINVKHALLRKKMLQHGLKMVDQLEQICERHEVPFDMKDIAENLYQLWVALEGECFAIHKAAERGRATPEDVELASILFEVVADMKNVISSDPEGLKAVMKAALLNNATADYKELLRVIRVIKRMLVTTEAEATPQSEEAQRILGFFINSLGHPSLDKPPSIDKMWSWSILTPLYEEDVLYALDCKQLCKDLGLKMRKMTDLLSETDDSISLMSYLKAMFPYEWSNFRERMAAMVPGVKATDLSEHDFAPGCDMHEFKLELQMWASLRGQLLARTVHGMMLNEVSLRVLAKLEHPMPPNMNELEYKRYIDQLVNPKFEYVVTPQTYGKNRVSKDLRMRWLASSIDILMAKYPRLKVAFLDHAEMDKGPTGFSVMARGRDLNDPAQLAALQAMGIQEDDNGVIEVYRVRLPHNKYSGRGVVLGEGKPENQNHAVIFAFGEGLQAIDMNQDNVLAETLKCRNLVTELLPSTKGAFHLFADDDDEVQITKKTIASEMLYVMRMRQVACTYTAIVGFREWIFSDKSGALGRFAAATEYAFGTITQRTLTHPARIRLHYGHPDMFNKMFVMTRGGMSKATRQLHLTEDVFCGCNHTLRGGRIRYKEYISCGKGRDMGFDSINGFNFKIAGGGGEWAISRESARLGSRLDVFRLLMFYHSCIGFYINSWLTAQAAFWNIYALLVFNMAHASQMSDMLQRIYNVQQILQLGTLSMIPYIGQLILEMGIVKAIVTVFQQIMTGSLFFYMFQQQTVASSFYADMTYGSAKYVGTGRGFNITALDFVKIFTLYTRSHLYYAFELLFMLCSLYAVRGCEVCNYGALTWSGWLLAFVLIFSPLWFNPFSFDIAKVQVNYLAWQRWMHGDVDVMTGTNWYTWNAGQLEKARNDSGNNTDQFMNLVSTIVSCLPYILLCICAASRLDIYMPAAAAYSSVFRSQIVVFLIATVSIWIFVYMTIQVKTYFTELADHKPYRIYRYIMTTCMIVFLILWLALVSRWYEGNGFTTLCVILWANFQLLVAFHRFVTVAYSQNNAMRAFVDSFHYTVDQIIGYTLFVLIAMLSFLGVFSVLQMKILFNDAFAQTAGHARIARAMKDNKVGFDMRTPGRQAGKPGGPPPPPRPAPPPPAGGPGPGGADTKGAAPGPGGAPSVAPTNTTGNPAFDAKSLVTSEHRYL</sequence>
<feature type="region of interest" description="Disordered" evidence="10">
    <location>
        <begin position="1903"/>
        <end position="1955"/>
    </location>
</feature>
<dbReference type="GO" id="GO:0008360">
    <property type="term" value="P:regulation of cell shape"/>
    <property type="evidence" value="ECO:0007669"/>
    <property type="project" value="UniProtKB-KW"/>
</dbReference>
<dbReference type="InterPro" id="IPR026899">
    <property type="entry name" value="FKS1-like_dom1"/>
</dbReference>
<keyword evidence="5" id="KW-0808">Transferase</keyword>
<feature type="region of interest" description="Disordered" evidence="10">
    <location>
        <begin position="1267"/>
        <end position="1344"/>
    </location>
</feature>
<feature type="compositionally biased region" description="Polar residues" evidence="10">
    <location>
        <begin position="1462"/>
        <end position="1476"/>
    </location>
</feature>
<dbReference type="EC" id="2.4.1.34" evidence="3"/>
<dbReference type="PANTHER" id="PTHR12741">
    <property type="entry name" value="LYST-INTERACTING PROTEIN LIP5 DOPAMINE RESPONSIVE PROTEIN DRG-1"/>
    <property type="match status" value="1"/>
</dbReference>
<keyword evidence="6 11" id="KW-0812">Transmembrane</keyword>
<gene>
    <name evidence="13" type="ORF">HYH03_001432</name>
</gene>
<evidence type="ECO:0000256" key="3">
    <source>
        <dbReference type="ARBA" id="ARBA00012589"/>
    </source>
</evidence>
<feature type="compositionally biased region" description="Gly residues" evidence="10">
    <location>
        <begin position="2042"/>
        <end position="2053"/>
    </location>
</feature>
<keyword evidence="4" id="KW-0328">Glycosyltransferase</keyword>
<accession>A0A836C4Y5</accession>
<feature type="compositionally biased region" description="Basic residues" evidence="10">
    <location>
        <begin position="268"/>
        <end position="277"/>
    </location>
</feature>
<dbReference type="PANTHER" id="PTHR12741:SF48">
    <property type="entry name" value="1,3-BETA-GLUCAN SYNTHASE COMPONENT FKS1-RELATED"/>
    <property type="match status" value="1"/>
</dbReference>
<feature type="compositionally biased region" description="Gly residues" evidence="10">
    <location>
        <begin position="3482"/>
        <end position="3498"/>
    </location>
</feature>
<dbReference type="SMART" id="SM01205">
    <property type="entry name" value="FKS1_dom1"/>
    <property type="match status" value="1"/>
</dbReference>
<protein>
    <recommendedName>
        <fullName evidence="3">1,3-beta-glucan synthase</fullName>
        <ecNumber evidence="3">2.4.1.34</ecNumber>
    </recommendedName>
</protein>
<feature type="compositionally biased region" description="Gly residues" evidence="10">
    <location>
        <begin position="1674"/>
        <end position="1687"/>
    </location>
</feature>
<comment type="caution">
    <text evidence="13">The sequence shown here is derived from an EMBL/GenBank/DDBJ whole genome shotgun (WGS) entry which is preliminary data.</text>
</comment>
<feature type="compositionally biased region" description="Low complexity" evidence="10">
    <location>
        <begin position="1404"/>
        <end position="1416"/>
    </location>
</feature>
<feature type="compositionally biased region" description="Polar residues" evidence="10">
    <location>
        <begin position="1554"/>
        <end position="1564"/>
    </location>
</feature>
<dbReference type="GO" id="GO:0005886">
    <property type="term" value="C:plasma membrane"/>
    <property type="evidence" value="ECO:0007669"/>
    <property type="project" value="TreeGrafter"/>
</dbReference>
<feature type="region of interest" description="Disordered" evidence="10">
    <location>
        <begin position="1207"/>
        <end position="1239"/>
    </location>
</feature>
<feature type="transmembrane region" description="Helical" evidence="11">
    <location>
        <begin position="3018"/>
        <end position="3041"/>
    </location>
</feature>
<feature type="transmembrane region" description="Helical" evidence="11">
    <location>
        <begin position="3173"/>
        <end position="3195"/>
    </location>
</feature>
<evidence type="ECO:0000256" key="5">
    <source>
        <dbReference type="ARBA" id="ARBA00022679"/>
    </source>
</evidence>
<keyword evidence="14" id="KW-1185">Reference proteome</keyword>
<feature type="transmembrane region" description="Helical" evidence="11">
    <location>
        <begin position="3250"/>
        <end position="3271"/>
    </location>
</feature>
<evidence type="ECO:0000313" key="14">
    <source>
        <dbReference type="Proteomes" id="UP000612055"/>
    </source>
</evidence>
<keyword evidence="7 11" id="KW-1133">Transmembrane helix</keyword>
<feature type="compositionally biased region" description="Polar residues" evidence="10">
    <location>
        <begin position="2150"/>
        <end position="2160"/>
    </location>
</feature>
<comment type="catalytic activity">
    <reaction evidence="9">
        <text>[(1-&gt;3)-beta-D-glucosyl](n) + UDP-alpha-D-glucose = [(1-&gt;3)-beta-D-glucosyl](n+1) + UDP + H(+)</text>
        <dbReference type="Rhea" id="RHEA:21476"/>
        <dbReference type="Rhea" id="RHEA-COMP:11146"/>
        <dbReference type="Rhea" id="RHEA-COMP:14303"/>
        <dbReference type="ChEBI" id="CHEBI:15378"/>
        <dbReference type="ChEBI" id="CHEBI:37671"/>
        <dbReference type="ChEBI" id="CHEBI:58223"/>
        <dbReference type="ChEBI" id="CHEBI:58885"/>
        <dbReference type="EC" id="2.4.1.34"/>
    </reaction>
</comment>
<name>A0A836C4Y5_9CHLO</name>
<feature type="compositionally biased region" description="Low complexity" evidence="10">
    <location>
        <begin position="1281"/>
        <end position="1299"/>
    </location>
</feature>
<feature type="compositionally biased region" description="Pro residues" evidence="10">
    <location>
        <begin position="3465"/>
        <end position="3481"/>
    </location>
</feature>
<evidence type="ECO:0000256" key="1">
    <source>
        <dbReference type="ARBA" id="ARBA00004141"/>
    </source>
</evidence>
<feature type="transmembrane region" description="Helical" evidence="11">
    <location>
        <begin position="868"/>
        <end position="891"/>
    </location>
</feature>
<comment type="subcellular location">
    <subcellularLocation>
        <location evidence="1">Membrane</location>
        <topology evidence="1">Multi-pass membrane protein</topology>
    </subcellularLocation>
</comment>
<evidence type="ECO:0000256" key="8">
    <source>
        <dbReference type="ARBA" id="ARBA00023136"/>
    </source>
</evidence>
<feature type="domain" description="1,3-beta-glucan synthase component FKS1-like" evidence="12">
    <location>
        <begin position="412"/>
        <end position="587"/>
    </location>
</feature>
<reference evidence="13" key="1">
    <citation type="journal article" date="2020" name="bioRxiv">
        <title>Comparative genomics of Chlamydomonas.</title>
        <authorList>
            <person name="Craig R.J."/>
            <person name="Hasan A.R."/>
            <person name="Ness R.W."/>
            <person name="Keightley P.D."/>
        </authorList>
    </citation>
    <scope>NUCLEOTIDE SEQUENCE</scope>
    <source>
        <strain evidence="13">CCAP 11/70</strain>
    </source>
</reference>
<evidence type="ECO:0000259" key="12">
    <source>
        <dbReference type="SMART" id="SM01205"/>
    </source>
</evidence>
<comment type="similarity">
    <text evidence="2">Belongs to the glycosyltransferase 48 family.</text>
</comment>
<evidence type="ECO:0000256" key="4">
    <source>
        <dbReference type="ARBA" id="ARBA00022676"/>
    </source>
</evidence>
<feature type="region of interest" description="Disordered" evidence="10">
    <location>
        <begin position="1968"/>
        <end position="2184"/>
    </location>
</feature>
<dbReference type="GO" id="GO:0006075">
    <property type="term" value="P:(1-&gt;3)-beta-D-glucan biosynthetic process"/>
    <property type="evidence" value="ECO:0007669"/>
    <property type="project" value="InterPro"/>
</dbReference>
<dbReference type="Pfam" id="PF02364">
    <property type="entry name" value="Glucan_synthase"/>
    <property type="match status" value="1"/>
</dbReference>
<feature type="transmembrane region" description="Helical" evidence="11">
    <location>
        <begin position="766"/>
        <end position="788"/>
    </location>
</feature>
<feature type="compositionally biased region" description="Acidic residues" evidence="10">
    <location>
        <begin position="1738"/>
        <end position="1755"/>
    </location>
</feature>
<feature type="transmembrane region" description="Helical" evidence="11">
    <location>
        <begin position="3149"/>
        <end position="3166"/>
    </location>
</feature>
<feature type="region of interest" description="Disordered" evidence="10">
    <location>
        <begin position="1"/>
        <end position="157"/>
    </location>
</feature>
<dbReference type="Pfam" id="PF14288">
    <property type="entry name" value="FKS1_dom1"/>
    <property type="match status" value="1"/>
</dbReference>
<feature type="region of interest" description="Disordered" evidence="10">
    <location>
        <begin position="1732"/>
        <end position="1785"/>
    </location>
</feature>
<evidence type="ECO:0000256" key="11">
    <source>
        <dbReference type="SAM" id="Phobius"/>
    </source>
</evidence>
<feature type="compositionally biased region" description="Gly residues" evidence="10">
    <location>
        <begin position="1058"/>
        <end position="1085"/>
    </location>
</feature>
<feature type="transmembrane region" description="Helical" evidence="11">
    <location>
        <begin position="3401"/>
        <end position="3422"/>
    </location>
</feature>
<evidence type="ECO:0000256" key="9">
    <source>
        <dbReference type="ARBA" id="ARBA00047777"/>
    </source>
</evidence>
<feature type="transmembrane region" description="Helical" evidence="11">
    <location>
        <begin position="911"/>
        <end position="931"/>
    </location>
</feature>
<evidence type="ECO:0000256" key="10">
    <source>
        <dbReference type="SAM" id="MobiDB-lite"/>
    </source>
</evidence>
<feature type="compositionally biased region" description="Low complexity" evidence="10">
    <location>
        <begin position="2174"/>
        <end position="2184"/>
    </location>
</feature>
<feature type="compositionally biased region" description="Low complexity" evidence="10">
    <location>
        <begin position="1361"/>
        <end position="1371"/>
    </location>
</feature>
<feature type="transmembrane region" description="Helical" evidence="11">
    <location>
        <begin position="3330"/>
        <end position="3347"/>
    </location>
</feature>
<dbReference type="InterPro" id="IPR003440">
    <property type="entry name" value="Glyco_trans_48_dom"/>
</dbReference>
<feature type="compositionally biased region" description="Low complexity" evidence="10">
    <location>
        <begin position="2002"/>
        <end position="2014"/>
    </location>
</feature>
<organism evidence="13 14">
    <name type="scientific">Edaphochlamys debaryana</name>
    <dbReference type="NCBI Taxonomy" id="47281"/>
    <lineage>
        <taxon>Eukaryota</taxon>
        <taxon>Viridiplantae</taxon>
        <taxon>Chlorophyta</taxon>
        <taxon>core chlorophytes</taxon>
        <taxon>Chlorophyceae</taxon>
        <taxon>CS clade</taxon>
        <taxon>Chlamydomonadales</taxon>
        <taxon>Chlamydomonadales incertae sedis</taxon>
        <taxon>Edaphochlamys</taxon>
    </lineage>
</organism>
<feature type="transmembrane region" description="Helical" evidence="11">
    <location>
        <begin position="3062"/>
        <end position="3079"/>
    </location>
</feature>
<evidence type="ECO:0000256" key="7">
    <source>
        <dbReference type="ARBA" id="ARBA00022989"/>
    </source>
</evidence>
<dbReference type="GO" id="GO:0000148">
    <property type="term" value="C:1,3-beta-D-glucan synthase complex"/>
    <property type="evidence" value="ECO:0007669"/>
    <property type="project" value="InterPro"/>
</dbReference>
<feature type="compositionally biased region" description="Polar residues" evidence="10">
    <location>
        <begin position="40"/>
        <end position="56"/>
    </location>
</feature>
<feature type="compositionally biased region" description="Low complexity" evidence="10">
    <location>
        <begin position="57"/>
        <end position="118"/>
    </location>
</feature>
<feature type="transmembrane region" description="Helical" evidence="11">
    <location>
        <begin position="3359"/>
        <end position="3381"/>
    </location>
</feature>
<evidence type="ECO:0000256" key="2">
    <source>
        <dbReference type="ARBA" id="ARBA00009040"/>
    </source>
</evidence>
<feature type="compositionally biased region" description="Basic and acidic residues" evidence="10">
    <location>
        <begin position="133"/>
        <end position="144"/>
    </location>
</feature>
<evidence type="ECO:0000256" key="6">
    <source>
        <dbReference type="ARBA" id="ARBA00022692"/>
    </source>
</evidence>
<proteinExistence type="inferred from homology"/>
<feature type="compositionally biased region" description="Low complexity" evidence="10">
    <location>
        <begin position="1316"/>
        <end position="1333"/>
    </location>
</feature>
<feature type="region of interest" description="Disordered" evidence="10">
    <location>
        <begin position="1048"/>
        <end position="1126"/>
    </location>
</feature>
<evidence type="ECO:0000313" key="13">
    <source>
        <dbReference type="EMBL" id="KAG2500666.1"/>
    </source>
</evidence>
<feature type="transmembrane region" description="Helical" evidence="11">
    <location>
        <begin position="3292"/>
        <end position="3310"/>
    </location>
</feature>
<feature type="region of interest" description="Disordered" evidence="10">
    <location>
        <begin position="1814"/>
        <end position="1856"/>
    </location>
</feature>
<dbReference type="Proteomes" id="UP000612055">
    <property type="component" value="Unassembled WGS sequence"/>
</dbReference>
<keyword evidence="8 11" id="KW-0472">Membrane</keyword>
<feature type="transmembrane region" description="Helical" evidence="11">
    <location>
        <begin position="943"/>
        <end position="959"/>
    </location>
</feature>
<feature type="region of interest" description="Disordered" evidence="10">
    <location>
        <begin position="1356"/>
        <end position="1698"/>
    </location>
</feature>
<feature type="region of interest" description="Disordered" evidence="10">
    <location>
        <begin position="169"/>
        <end position="279"/>
    </location>
</feature>
<dbReference type="OrthoDB" id="1880850at2759"/>
<feature type="region of interest" description="Disordered" evidence="10">
    <location>
        <begin position="3452"/>
        <end position="3526"/>
    </location>
</feature>
<dbReference type="GO" id="GO:0003843">
    <property type="term" value="F:1,3-beta-D-glucan synthase activity"/>
    <property type="evidence" value="ECO:0007669"/>
    <property type="project" value="UniProtKB-EC"/>
</dbReference>
<dbReference type="EMBL" id="JAEHOE010000003">
    <property type="protein sequence ID" value="KAG2500666.1"/>
    <property type="molecule type" value="Genomic_DNA"/>
</dbReference>